<dbReference type="Pfam" id="PF01094">
    <property type="entry name" value="ANF_receptor"/>
    <property type="match status" value="1"/>
</dbReference>
<dbReference type="GO" id="GO:0007165">
    <property type="term" value="P:signal transduction"/>
    <property type="evidence" value="ECO:0007669"/>
    <property type="project" value="TreeGrafter"/>
</dbReference>
<organism evidence="6 7">
    <name type="scientific">Candidula unifasciata</name>
    <dbReference type="NCBI Taxonomy" id="100452"/>
    <lineage>
        <taxon>Eukaryota</taxon>
        <taxon>Metazoa</taxon>
        <taxon>Spiralia</taxon>
        <taxon>Lophotrochozoa</taxon>
        <taxon>Mollusca</taxon>
        <taxon>Gastropoda</taxon>
        <taxon>Heterobranchia</taxon>
        <taxon>Euthyneura</taxon>
        <taxon>Panpulmonata</taxon>
        <taxon>Eupulmonata</taxon>
        <taxon>Stylommatophora</taxon>
        <taxon>Helicina</taxon>
        <taxon>Helicoidea</taxon>
        <taxon>Geomitridae</taxon>
        <taxon>Candidula</taxon>
    </lineage>
</organism>
<evidence type="ECO:0000256" key="4">
    <source>
        <dbReference type="ARBA" id="ARBA00023136"/>
    </source>
</evidence>
<dbReference type="GO" id="GO:0017046">
    <property type="term" value="F:peptide hormone binding"/>
    <property type="evidence" value="ECO:0007669"/>
    <property type="project" value="TreeGrafter"/>
</dbReference>
<dbReference type="InterPro" id="IPR028082">
    <property type="entry name" value="Peripla_BP_I"/>
</dbReference>
<dbReference type="PANTHER" id="PTHR44755">
    <property type="entry name" value="NATRIURETIC PEPTIDE RECEPTOR 3-RELATED"/>
    <property type="match status" value="1"/>
</dbReference>
<reference evidence="6" key="1">
    <citation type="submission" date="2021-04" db="EMBL/GenBank/DDBJ databases">
        <authorList>
            <consortium name="Molecular Ecology Group"/>
        </authorList>
    </citation>
    <scope>NUCLEOTIDE SEQUENCE</scope>
</reference>
<dbReference type="InterPro" id="IPR001828">
    <property type="entry name" value="ANF_lig-bd_rcpt"/>
</dbReference>
<dbReference type="Gene3D" id="3.40.50.2300">
    <property type="match status" value="1"/>
</dbReference>
<evidence type="ECO:0000256" key="1">
    <source>
        <dbReference type="ARBA" id="ARBA00004370"/>
    </source>
</evidence>
<dbReference type="EMBL" id="CAJHNH020000001">
    <property type="protein sequence ID" value="CAG5114465.1"/>
    <property type="molecule type" value="Genomic_DNA"/>
</dbReference>
<keyword evidence="3" id="KW-1133">Transmembrane helix</keyword>
<evidence type="ECO:0000256" key="2">
    <source>
        <dbReference type="ARBA" id="ARBA00022692"/>
    </source>
</evidence>
<protein>
    <recommendedName>
        <fullName evidence="5">Receptor ligand binding region domain-containing protein</fullName>
    </recommendedName>
</protein>
<sequence length="291" mass="33212">MPEILNRISQTSIASYYQTNAETTVWLAFKLFRQTWIFSFVYLLFLLRGATALDTFHGIDSISSRTEVKIGVILTQIAGKANFTDLVFAMELTLPAIKIAVEKIESNYYPVLPGVRFVIHEADSNCSGTDGPLAAIDMYWAKEADVYFGPGCTFAIAPVARYSGEWGIPVVTAGALYDNFKNKTAFKTLTRVQSGLDNTTSTDLSKAFECIFDKFHWWNIGFFSEDNPSDCYHTLYSIFLMVKKRYKKDLYHRYLRDNDIKVFEGHLKEAQKMVRSKYAIVYPMIFILLCL</sequence>
<accession>A0A8S3YG46</accession>
<feature type="domain" description="Receptor ligand binding region" evidence="5">
    <location>
        <begin position="94"/>
        <end position="238"/>
    </location>
</feature>
<evidence type="ECO:0000256" key="3">
    <source>
        <dbReference type="ARBA" id="ARBA00022989"/>
    </source>
</evidence>
<comment type="subcellular location">
    <subcellularLocation>
        <location evidence="1">Membrane</location>
    </subcellularLocation>
</comment>
<keyword evidence="4" id="KW-0472">Membrane</keyword>
<dbReference type="OrthoDB" id="302535at2759"/>
<dbReference type="Proteomes" id="UP000678393">
    <property type="component" value="Unassembled WGS sequence"/>
</dbReference>
<dbReference type="AlphaFoldDB" id="A0A8S3YG46"/>
<dbReference type="PANTHER" id="PTHR44755:SF11">
    <property type="entry name" value="ATRIAL NATRIURETIC PEPTIDE RECEPTOR 3 ISOFORM X1"/>
    <property type="match status" value="1"/>
</dbReference>
<dbReference type="InterPro" id="IPR052612">
    <property type="entry name" value="ANP_Clearance_Receptor"/>
</dbReference>
<name>A0A8S3YG46_9EUPU</name>
<comment type="caution">
    <text evidence="6">The sequence shown here is derived from an EMBL/GenBank/DDBJ whole genome shotgun (WGS) entry which is preliminary data.</text>
</comment>
<proteinExistence type="predicted"/>
<dbReference type="GO" id="GO:0038023">
    <property type="term" value="F:signaling receptor activity"/>
    <property type="evidence" value="ECO:0007669"/>
    <property type="project" value="TreeGrafter"/>
</dbReference>
<keyword evidence="7" id="KW-1185">Reference proteome</keyword>
<gene>
    <name evidence="6" type="ORF">CUNI_LOCUS23</name>
</gene>
<dbReference type="SUPFAM" id="SSF53822">
    <property type="entry name" value="Periplasmic binding protein-like I"/>
    <property type="match status" value="1"/>
</dbReference>
<dbReference type="GO" id="GO:0016020">
    <property type="term" value="C:membrane"/>
    <property type="evidence" value="ECO:0007669"/>
    <property type="project" value="UniProtKB-SubCell"/>
</dbReference>
<keyword evidence="2" id="KW-0812">Transmembrane</keyword>
<evidence type="ECO:0000259" key="5">
    <source>
        <dbReference type="Pfam" id="PF01094"/>
    </source>
</evidence>
<evidence type="ECO:0000313" key="6">
    <source>
        <dbReference type="EMBL" id="CAG5114465.1"/>
    </source>
</evidence>
<evidence type="ECO:0000313" key="7">
    <source>
        <dbReference type="Proteomes" id="UP000678393"/>
    </source>
</evidence>